<evidence type="ECO:0000259" key="2">
    <source>
        <dbReference type="Pfam" id="PF13817"/>
    </source>
</evidence>
<evidence type="ECO:0000259" key="1">
    <source>
        <dbReference type="Pfam" id="PF03050"/>
    </source>
</evidence>
<evidence type="ECO:0000313" key="3">
    <source>
        <dbReference type="EMBL" id="OIQ66470.1"/>
    </source>
</evidence>
<dbReference type="PANTHER" id="PTHR33678">
    <property type="entry name" value="BLL1576 PROTEIN"/>
    <property type="match status" value="1"/>
</dbReference>
<dbReference type="PANTHER" id="PTHR33678:SF1">
    <property type="entry name" value="BLL1576 PROTEIN"/>
    <property type="match status" value="1"/>
</dbReference>
<dbReference type="InterPro" id="IPR004291">
    <property type="entry name" value="Transposase_IS66_central"/>
</dbReference>
<protein>
    <submittedName>
        <fullName evidence="3">Transposase IS66 family protein</fullName>
    </submittedName>
</protein>
<gene>
    <name evidence="3" type="ORF">GALL_519570</name>
</gene>
<proteinExistence type="predicted"/>
<reference evidence="3" key="1">
    <citation type="submission" date="2016-10" db="EMBL/GenBank/DDBJ databases">
        <title>Sequence of Gallionella enrichment culture.</title>
        <authorList>
            <person name="Poehlein A."/>
            <person name="Muehling M."/>
            <person name="Daniel R."/>
        </authorList>
    </citation>
    <scope>NUCLEOTIDE SEQUENCE</scope>
</reference>
<accession>A0A1J5P5J8</accession>
<name>A0A1J5P5J8_9ZZZZ</name>
<dbReference type="EMBL" id="MLJW01006576">
    <property type="protein sequence ID" value="OIQ66470.1"/>
    <property type="molecule type" value="Genomic_DNA"/>
</dbReference>
<organism evidence="3">
    <name type="scientific">mine drainage metagenome</name>
    <dbReference type="NCBI Taxonomy" id="410659"/>
    <lineage>
        <taxon>unclassified sequences</taxon>
        <taxon>metagenomes</taxon>
        <taxon>ecological metagenomes</taxon>
    </lineage>
</organism>
<dbReference type="NCBIfam" id="NF033517">
    <property type="entry name" value="transpos_IS66"/>
    <property type="match status" value="1"/>
</dbReference>
<dbReference type="InterPro" id="IPR052344">
    <property type="entry name" value="Transposase-related"/>
</dbReference>
<sequence length="265" mass="29558">MLDPGRGETKTGYLWALARDDRPWGGEDPPGVVYFYAPGRAGENAETFLTGFDGILQIDGYTGYNRLTKPSRKGGAPIRVAHCWAHARRKLKEIFDRDGSEIAAEGLRRIAEFYAIEADIRGVSPGQRLSARQARSAPLVTAFGDWLQAQRRKISAKSRLGEKLTYIHNHWDGLQTFLTDGRVEIDSNRVENLIRPIALNRKNALFAGHDEGGIAWRRIASLIETCKINGIEPFAYLKATLTAIANGHPQSRLDDLLPWNFKTSS</sequence>
<dbReference type="AlphaFoldDB" id="A0A1J5P5J8"/>
<comment type="caution">
    <text evidence="3">The sequence shown here is derived from an EMBL/GenBank/DDBJ whole genome shotgun (WGS) entry which is preliminary data.</text>
</comment>
<feature type="domain" description="Transposase IS66 C-terminal" evidence="2">
    <location>
        <begin position="221"/>
        <end position="259"/>
    </location>
</feature>
<feature type="domain" description="Transposase IS66 central" evidence="1">
    <location>
        <begin position="1"/>
        <end position="213"/>
    </location>
</feature>
<dbReference type="Pfam" id="PF03050">
    <property type="entry name" value="DDE_Tnp_IS66"/>
    <property type="match status" value="1"/>
</dbReference>
<dbReference type="Pfam" id="PF13817">
    <property type="entry name" value="DDE_Tnp_IS66_C"/>
    <property type="match status" value="1"/>
</dbReference>
<dbReference type="InterPro" id="IPR039552">
    <property type="entry name" value="IS66_C"/>
</dbReference>